<dbReference type="Pfam" id="PF13482">
    <property type="entry name" value="RNase_H_2"/>
    <property type="match status" value="1"/>
</dbReference>
<dbReference type="PANTHER" id="PTHR33678:SF2">
    <property type="match status" value="1"/>
</dbReference>
<organism evidence="3 4">
    <name type="scientific">Shackletoniella antarctica</name>
    <dbReference type="NCBI Taxonomy" id="268115"/>
    <lineage>
        <taxon>Bacteria</taxon>
        <taxon>Bacillati</taxon>
        <taxon>Cyanobacteriota</taxon>
        <taxon>Cyanophyceae</taxon>
        <taxon>Oculatellales</taxon>
        <taxon>Oculatellaceae</taxon>
        <taxon>Shackletoniella</taxon>
    </lineage>
</organism>
<dbReference type="PANTHER" id="PTHR33678">
    <property type="entry name" value="BLL1576 PROTEIN"/>
    <property type="match status" value="1"/>
</dbReference>
<dbReference type="InterPro" id="IPR038720">
    <property type="entry name" value="YprB_RNase_H-like_dom"/>
</dbReference>
<name>A0A2W4WEP0_9CYAN</name>
<feature type="domain" description="Transposase IS66 central" evidence="1">
    <location>
        <begin position="609"/>
        <end position="867"/>
    </location>
</feature>
<dbReference type="EMBL" id="QBMN01000028">
    <property type="protein sequence ID" value="PZO43553.1"/>
    <property type="molecule type" value="Genomic_DNA"/>
</dbReference>
<evidence type="ECO:0000259" key="2">
    <source>
        <dbReference type="Pfam" id="PF13482"/>
    </source>
</evidence>
<dbReference type="AlphaFoldDB" id="A0A2W4WEP0"/>
<dbReference type="Pfam" id="PF03050">
    <property type="entry name" value="DDE_Tnp_IS66"/>
    <property type="match status" value="1"/>
</dbReference>
<dbReference type="InterPro" id="IPR052344">
    <property type="entry name" value="Transposase-related"/>
</dbReference>
<dbReference type="InterPro" id="IPR004291">
    <property type="entry name" value="Transposase_IS66_central"/>
</dbReference>
<evidence type="ECO:0000313" key="3">
    <source>
        <dbReference type="EMBL" id="PZO43553.1"/>
    </source>
</evidence>
<dbReference type="InterPro" id="IPR019993">
    <property type="entry name" value="RecB_nuclease_TM0106_put"/>
</dbReference>
<evidence type="ECO:0000259" key="1">
    <source>
        <dbReference type="Pfam" id="PF03050"/>
    </source>
</evidence>
<accession>A0A2W4WEP0</accession>
<gene>
    <name evidence="3" type="ORF">DCF17_05970</name>
</gene>
<reference evidence="3 4" key="2">
    <citation type="submission" date="2018-06" db="EMBL/GenBank/DDBJ databases">
        <title>Metagenomic assembly of (sub)arctic Cyanobacteria and their associated microbiome from non-axenic cultures.</title>
        <authorList>
            <person name="Baurain D."/>
        </authorList>
    </citation>
    <scope>NUCLEOTIDE SEQUENCE [LARGE SCALE GENOMIC DNA]</scope>
    <source>
        <strain evidence="3">ULC041bin1</strain>
    </source>
</reference>
<comment type="caution">
    <text evidence="3">The sequence shown here is derived from an EMBL/GenBank/DDBJ whole genome shotgun (WGS) entry which is preliminary data.</text>
</comment>
<dbReference type="NCBIfam" id="TIGR03491">
    <property type="entry name" value="TM0106 family RecB-like putative nuclease"/>
    <property type="match status" value="1"/>
</dbReference>
<dbReference type="NCBIfam" id="NF033517">
    <property type="entry name" value="transpos_IS66"/>
    <property type="match status" value="1"/>
</dbReference>
<evidence type="ECO:0000313" key="4">
    <source>
        <dbReference type="Proteomes" id="UP000249081"/>
    </source>
</evidence>
<protein>
    <submittedName>
        <fullName evidence="3">IS66 family transposase</fullName>
    </submittedName>
</protein>
<sequence length="920" mass="107493">MSDISIITSEIFVAYSQCPRKAFLLLFSEDKGKPHDYPLILEERRENNRSQYVEKFLQFHPEATTYDPKALNKYEMLVNATLRSEHLEADCAILTKADTSSANRRISYEPTIVTGTYSIPTEQRAELLFVGWVLGQIQKQVPVSGQIVGMDGKAHRVQLENGYKSIKPLLKVLQDWCSIPPTEPPALILNKHCSSCQFQQICREQAEKENNLSLLDRMTAKAIQKYNKRGIFTVQQLSYLFKPRRKRKMRKESEPIKHSLELQALAIREQKIYIQEMPELTRQPVELFLDIEGIPDQRFYYLMGLLICEKENCSYHHFWADTIDDEENAWNQLTKKIEKYPDSPIFHYGSYELKAVNELSKRYSGDCENIKDRLININPYIYGKIYFPVFSNSLKKLADFIGFSWTSSEASGLQSLVWRYRWEDNAESECGKRLIIYNQEDCEALKKLTDELCKIKTEAESQSNIEFADQQKRISTETSEEIHNQFETILKFAHFNYNDKKIRIRKDKAENIKKACKIKKKGYSKYKNILASKVNKVIFLPHEEKCPRCEDQILWTSKKIADSFKIDLVFTANGCKKYITKLTGFKGCCSKCGNYFSPPGIHKNGRDKIFGRGLQAWTIYQRLVLRLPYELIAQTMDELFNITIGVTTIIYFVKQFAIDYDDTEQILVQRILESPFIHADETLINIRGVNQYVWTFTDGKHVIFKLTKTREADIVHETLREYHGILVSDFYGGYDSVACTQQKCWVHLLRDINDDLWESPFDTEYEAFVLEIKKLILPIFEAVDKYGLKRRHLRKFGKGVDRFYKNNIQDKIYHSELAIKYQKRFERYREGLFTFLEHDSVPWHNNTAERALRHIAIQRKISGFFFESGATSYLTLLGITQTCRFQEKSFLKFLISGEKNVDAFKSPKIKKRTQVAKSIP</sequence>
<dbReference type="Proteomes" id="UP000249081">
    <property type="component" value="Unassembled WGS sequence"/>
</dbReference>
<feature type="domain" description="YprB ribonuclease H-like" evidence="2">
    <location>
        <begin position="287"/>
        <end position="452"/>
    </location>
</feature>
<reference evidence="4" key="1">
    <citation type="submission" date="2018-04" db="EMBL/GenBank/DDBJ databases">
        <authorList>
            <person name="Cornet L."/>
        </authorList>
    </citation>
    <scope>NUCLEOTIDE SEQUENCE [LARGE SCALE GENOMIC DNA]</scope>
</reference>
<proteinExistence type="predicted"/>